<accession>A0AAN7FZH3</accession>
<evidence type="ECO:0000313" key="2">
    <source>
        <dbReference type="Proteomes" id="UP001324115"/>
    </source>
</evidence>
<dbReference type="Proteomes" id="UP001324115">
    <property type="component" value="Unassembled WGS sequence"/>
</dbReference>
<keyword evidence="2" id="KW-1185">Reference proteome</keyword>
<organism evidence="1 2">
    <name type="scientific">Quercus rubra</name>
    <name type="common">Northern red oak</name>
    <name type="synonym">Quercus borealis</name>
    <dbReference type="NCBI Taxonomy" id="3512"/>
    <lineage>
        <taxon>Eukaryota</taxon>
        <taxon>Viridiplantae</taxon>
        <taxon>Streptophyta</taxon>
        <taxon>Embryophyta</taxon>
        <taxon>Tracheophyta</taxon>
        <taxon>Spermatophyta</taxon>
        <taxon>Magnoliopsida</taxon>
        <taxon>eudicotyledons</taxon>
        <taxon>Gunneridae</taxon>
        <taxon>Pentapetalae</taxon>
        <taxon>rosids</taxon>
        <taxon>fabids</taxon>
        <taxon>Fagales</taxon>
        <taxon>Fagaceae</taxon>
        <taxon>Quercus</taxon>
    </lineage>
</organism>
<comment type="caution">
    <text evidence="1">The sequence shown here is derived from an EMBL/GenBank/DDBJ whole genome shotgun (WGS) entry which is preliminary data.</text>
</comment>
<protein>
    <recommendedName>
        <fullName evidence="3">Reverse transcriptase</fullName>
    </recommendedName>
</protein>
<reference evidence="1 2" key="1">
    <citation type="journal article" date="2023" name="G3 (Bethesda)">
        <title>A haplotype-resolved chromosome-scale genome for Quercus rubra L. provides insights into the genetics of adaptive traits for red oak species.</title>
        <authorList>
            <person name="Kapoor B."/>
            <person name="Jenkins J."/>
            <person name="Schmutz J."/>
            <person name="Zhebentyayeva T."/>
            <person name="Kuelheim C."/>
            <person name="Coggeshall M."/>
            <person name="Heim C."/>
            <person name="Lasky J.R."/>
            <person name="Leites L."/>
            <person name="Islam-Faridi N."/>
            <person name="Romero-Severson J."/>
            <person name="DeLeo V.L."/>
            <person name="Lucas S.M."/>
            <person name="Lazic D."/>
            <person name="Gailing O."/>
            <person name="Carlson J."/>
            <person name="Staton M."/>
        </authorList>
    </citation>
    <scope>NUCLEOTIDE SEQUENCE [LARGE SCALE GENOMIC DNA]</scope>
    <source>
        <strain evidence="1">Pseudo-F2</strain>
    </source>
</reference>
<sequence length="223" mass="25997">MWLRVENFVDKVKTWWASYLFQGTPSFILAKKLAALKLDLKKWNETEFGNVTYKKQDLWSKLNVLDAKEKNHRVTAEERLEQINLRTNIEKLTLLEEISWRQKSRVLHLKEGDANTRFFHRMANSNRKNNGIESLIVNGTLSYDQGMIADCITQFFMNLYSEQRVDRPFPNMLVFPMISGDNVDWLERPFEEAEIFDVVQSFHGDKSPGPDGFPMALSLLGDC</sequence>
<dbReference type="AlphaFoldDB" id="A0AAN7FZH3"/>
<evidence type="ECO:0000313" key="1">
    <source>
        <dbReference type="EMBL" id="KAK4601517.1"/>
    </source>
</evidence>
<gene>
    <name evidence="1" type="ORF">RGQ29_010895</name>
</gene>
<proteinExistence type="predicted"/>
<dbReference type="EMBL" id="JAXUIC010000002">
    <property type="protein sequence ID" value="KAK4601517.1"/>
    <property type="molecule type" value="Genomic_DNA"/>
</dbReference>
<evidence type="ECO:0008006" key="3">
    <source>
        <dbReference type="Google" id="ProtNLM"/>
    </source>
</evidence>
<name>A0AAN7FZH3_QUERU</name>